<name>A0A0M0K8M5_9EUKA</name>
<dbReference type="PANTHER" id="PTHR12400">
    <property type="entry name" value="INOSITOL POLYPHOSPHATE KINASE"/>
    <property type="match status" value="1"/>
</dbReference>
<dbReference type="AlphaFoldDB" id="A0A0M0K8M5"/>
<dbReference type="OrthoDB" id="338650at2759"/>
<dbReference type="Pfam" id="PF00069">
    <property type="entry name" value="Pkinase"/>
    <property type="match status" value="1"/>
</dbReference>
<dbReference type="GO" id="GO:0005524">
    <property type="term" value="F:ATP binding"/>
    <property type="evidence" value="ECO:0007669"/>
    <property type="project" value="InterPro"/>
</dbReference>
<dbReference type="SUPFAM" id="SSF56112">
    <property type="entry name" value="Protein kinase-like (PK-like)"/>
    <property type="match status" value="1"/>
</dbReference>
<keyword evidence="2" id="KW-0433">Leucine-rich repeat</keyword>
<dbReference type="EMBL" id="JWZX01000959">
    <property type="protein sequence ID" value="KOO35175.1"/>
    <property type="molecule type" value="Genomic_DNA"/>
</dbReference>
<dbReference type="InterPro" id="IPR000719">
    <property type="entry name" value="Prot_kinase_dom"/>
</dbReference>
<dbReference type="InterPro" id="IPR011009">
    <property type="entry name" value="Kinase-like_dom_sf"/>
</dbReference>
<dbReference type="SMART" id="SM00368">
    <property type="entry name" value="LRR_RI"/>
    <property type="match status" value="3"/>
</dbReference>
<keyword evidence="4" id="KW-0677">Repeat</keyword>
<dbReference type="EC" id="2.7.-.-" evidence="6"/>
<evidence type="ECO:0000313" key="10">
    <source>
        <dbReference type="Proteomes" id="UP000037460"/>
    </source>
</evidence>
<dbReference type="Proteomes" id="UP000037460">
    <property type="component" value="Unassembled WGS sequence"/>
</dbReference>
<dbReference type="SUPFAM" id="SSF52047">
    <property type="entry name" value="RNI-like"/>
    <property type="match status" value="1"/>
</dbReference>
<dbReference type="PANTHER" id="PTHR12400:SF21">
    <property type="entry name" value="KINASE"/>
    <property type="match status" value="1"/>
</dbReference>
<sequence length="1065" mass="116248">AAKTVGTPPFFSPELCSRDSSGQYDNRVVDLWAVGITMYLWLTGRMPFNAPTVMLLMEQIQQAEEVTPAPKEVSPGVGAVIEGLLTRDIERRLTLMQLRAHKWLTDGDRQVLPPQPVMHVEVTPKEIEQAFSNRAAMMAQSAAGPSHLAKAIGLPNPWKREGLAVMRKLCSAREAQIFRAIGACSHLANHVPAIYSVKSAADDDANPEERSSFRRSVTRQGTRSPITFRAAARAVTLFRIPSAGDRSLAGVAQAGAQDRGGSPPSSPKASHAENAPAPAEAVAEHLEQFEIRMQDLAAGMTVPCAMGILMGVRTVVADDFAPEAQADLQPERLDRMLEFDPGAVTEADKAAGGVSLLRYLTFLDEHASTAQLGFRIDASRTVVNGELADLPLPVGKYLETLKEESDVCKALATFLQYDAALAKEFVVKLETLIAALLRSSFFSSHLMLRSGLLLFYDDKARLEKVKLKMINFGFVSPLAPGTSTDHTRPWKGTAACEEDGYMTGIKNLLRVMRSTTELIEKDPLNARRASASKATHAQGALSVGFGSSPMPQSQTQMSTAKNTNPSTAAAAASENPYFGVETLLKSVESGAIAPVKGTWLIGLHKRGGRLARRQDLPPEAFWTADELRRVALALGDDFGLLFVSLSYKWLTKVRKGRDPDHPDPNGYHLGIVAVVAELYLGLSGIGSNLADAFEERDLGPPELAMFWDFPSLHQEPRTDAETTLFGQGMDLSTVWYGHSRTVVWMQTEVPEGFEGIPYATSGWCFMESQVSAAVKPAFLRLDLARRTKKAMEYKYGPSDSDPEACLANVCAQQRPPPPSPERVRHLLETAQRFTNPSDWEKVAELYRAFFESISTQVISLNFRGLNWGPADGVELAKVLPRFLVLQTLDLGRNDLGPTGGKAIAEYLKSGVGLLTSVALLGNGFDDATVAMLLELKRQKPNLATLCGLKADQTEASFREWNLTLQDAKLLAPEIAAHRSLIKLDLSWNQKLGEEGIQAICDALKGNHTLKELQLYECGFEPAAGKHLAGKLRAKRSPSNRNLHWDNKNMASSAEAARIVDLYRSG</sequence>
<dbReference type="InterPro" id="IPR032675">
    <property type="entry name" value="LRR_dom_sf"/>
</dbReference>
<evidence type="ECO:0000256" key="1">
    <source>
        <dbReference type="ARBA" id="ARBA00007374"/>
    </source>
</evidence>
<dbReference type="GO" id="GO:0046854">
    <property type="term" value="P:phosphatidylinositol phosphate biosynthetic process"/>
    <property type="evidence" value="ECO:0007669"/>
    <property type="project" value="TreeGrafter"/>
</dbReference>
<dbReference type="GO" id="GO:0005634">
    <property type="term" value="C:nucleus"/>
    <property type="evidence" value="ECO:0007669"/>
    <property type="project" value="TreeGrafter"/>
</dbReference>
<evidence type="ECO:0000313" key="9">
    <source>
        <dbReference type="EMBL" id="KOO35175.1"/>
    </source>
</evidence>
<comment type="caution">
    <text evidence="9">The sequence shown here is derived from an EMBL/GenBank/DDBJ whole genome shotgun (WGS) entry which is preliminary data.</text>
</comment>
<dbReference type="Gene3D" id="1.10.510.10">
    <property type="entry name" value="Transferase(Phosphotransferase) domain 1"/>
    <property type="match status" value="1"/>
</dbReference>
<gene>
    <name evidence="9" type="ORF">Ctob_015805</name>
</gene>
<dbReference type="Gene3D" id="3.80.10.10">
    <property type="entry name" value="Ribonuclease Inhibitor"/>
    <property type="match status" value="2"/>
</dbReference>
<keyword evidence="10" id="KW-1185">Reference proteome</keyword>
<evidence type="ECO:0000256" key="6">
    <source>
        <dbReference type="RuleBase" id="RU363090"/>
    </source>
</evidence>
<evidence type="ECO:0000256" key="2">
    <source>
        <dbReference type="ARBA" id="ARBA00022614"/>
    </source>
</evidence>
<proteinExistence type="inferred from homology"/>
<evidence type="ECO:0000256" key="5">
    <source>
        <dbReference type="ARBA" id="ARBA00022777"/>
    </source>
</evidence>
<dbReference type="Pfam" id="PF03770">
    <property type="entry name" value="IPK"/>
    <property type="match status" value="1"/>
</dbReference>
<protein>
    <recommendedName>
        <fullName evidence="6">Kinase</fullName>
        <ecNumber evidence="6">2.7.-.-</ecNumber>
    </recommendedName>
</protein>
<dbReference type="GO" id="GO:0005737">
    <property type="term" value="C:cytoplasm"/>
    <property type="evidence" value="ECO:0007669"/>
    <property type="project" value="TreeGrafter"/>
</dbReference>
<dbReference type="SUPFAM" id="SSF56104">
    <property type="entry name" value="SAICAR synthase-like"/>
    <property type="match status" value="1"/>
</dbReference>
<comment type="similarity">
    <text evidence="1 6">Belongs to the inositol phosphokinase (IPK) family.</text>
</comment>
<dbReference type="InterPro" id="IPR005522">
    <property type="entry name" value="IPK"/>
</dbReference>
<reference evidence="10" key="1">
    <citation type="journal article" date="2015" name="PLoS Genet.">
        <title>Genome Sequence and Transcriptome Analyses of Chrysochromulina tobin: Metabolic Tools for Enhanced Algal Fitness in the Prominent Order Prymnesiales (Haptophyceae).</title>
        <authorList>
            <person name="Hovde B.T."/>
            <person name="Deodato C.R."/>
            <person name="Hunsperger H.M."/>
            <person name="Ryken S.A."/>
            <person name="Yost W."/>
            <person name="Jha R.K."/>
            <person name="Patterson J."/>
            <person name="Monnat R.J. Jr."/>
            <person name="Barlow S.B."/>
            <person name="Starkenburg S.R."/>
            <person name="Cattolico R.A."/>
        </authorList>
    </citation>
    <scope>NUCLEOTIDE SEQUENCE</scope>
    <source>
        <strain evidence="10">CCMP291</strain>
    </source>
</reference>
<evidence type="ECO:0000256" key="3">
    <source>
        <dbReference type="ARBA" id="ARBA00022679"/>
    </source>
</evidence>
<dbReference type="Pfam" id="PF13516">
    <property type="entry name" value="LRR_6"/>
    <property type="match status" value="2"/>
</dbReference>
<keyword evidence="3 6" id="KW-0808">Transferase</keyword>
<dbReference type="PROSITE" id="PS50011">
    <property type="entry name" value="PROTEIN_KINASE_DOM"/>
    <property type="match status" value="1"/>
</dbReference>
<dbReference type="GO" id="GO:0004672">
    <property type="term" value="F:protein kinase activity"/>
    <property type="evidence" value="ECO:0007669"/>
    <property type="project" value="InterPro"/>
</dbReference>
<feature type="region of interest" description="Disordered" evidence="7">
    <location>
        <begin position="249"/>
        <end position="280"/>
    </location>
</feature>
<dbReference type="GO" id="GO:0032958">
    <property type="term" value="P:inositol phosphate biosynthetic process"/>
    <property type="evidence" value="ECO:0007669"/>
    <property type="project" value="InterPro"/>
</dbReference>
<dbReference type="Gene3D" id="3.30.470.160">
    <property type="entry name" value="Inositol polyphosphate kinase"/>
    <property type="match status" value="1"/>
</dbReference>
<dbReference type="InterPro" id="IPR001611">
    <property type="entry name" value="Leu-rich_rpt"/>
</dbReference>
<feature type="domain" description="Protein kinase" evidence="8">
    <location>
        <begin position="1"/>
        <end position="104"/>
    </location>
</feature>
<dbReference type="InterPro" id="IPR038286">
    <property type="entry name" value="IPK_sf"/>
</dbReference>
<accession>A0A0M0K8M5</accession>
<evidence type="ECO:0000259" key="8">
    <source>
        <dbReference type="PROSITE" id="PS50011"/>
    </source>
</evidence>
<feature type="region of interest" description="Disordered" evidence="7">
    <location>
        <begin position="201"/>
        <end position="220"/>
    </location>
</feature>
<evidence type="ECO:0000256" key="4">
    <source>
        <dbReference type="ARBA" id="ARBA00022737"/>
    </source>
</evidence>
<feature type="non-terminal residue" evidence="9">
    <location>
        <position position="1"/>
    </location>
</feature>
<organism evidence="9 10">
    <name type="scientific">Chrysochromulina tobinii</name>
    <dbReference type="NCBI Taxonomy" id="1460289"/>
    <lineage>
        <taxon>Eukaryota</taxon>
        <taxon>Haptista</taxon>
        <taxon>Haptophyta</taxon>
        <taxon>Prymnesiophyceae</taxon>
        <taxon>Prymnesiales</taxon>
        <taxon>Chrysochromulinaceae</taxon>
        <taxon>Chrysochromulina</taxon>
    </lineage>
</organism>
<evidence type="ECO:0000256" key="7">
    <source>
        <dbReference type="SAM" id="MobiDB-lite"/>
    </source>
</evidence>
<dbReference type="GO" id="GO:0000828">
    <property type="term" value="F:inositol hexakisphosphate kinase activity"/>
    <property type="evidence" value="ECO:0007669"/>
    <property type="project" value="TreeGrafter"/>
</dbReference>
<keyword evidence="5 6" id="KW-0418">Kinase</keyword>